<dbReference type="FunCoup" id="B0D3F8">
    <property type="interactions" value="33"/>
</dbReference>
<dbReference type="PANTHER" id="PTHR28066">
    <property type="entry name" value="37S RIBOSOMAL PROTEIN MRP10, MITOCHONDRIAL"/>
    <property type="match status" value="1"/>
</dbReference>
<reference evidence="3 4" key="1">
    <citation type="journal article" date="2008" name="Nature">
        <title>The genome of Laccaria bicolor provides insights into mycorrhizal symbiosis.</title>
        <authorList>
            <person name="Martin F."/>
            <person name="Aerts A."/>
            <person name="Ahren D."/>
            <person name="Brun A."/>
            <person name="Danchin E.G.J."/>
            <person name="Duchaussoy F."/>
            <person name="Gibon J."/>
            <person name="Kohler A."/>
            <person name="Lindquist E."/>
            <person name="Pereda V."/>
            <person name="Salamov A."/>
            <person name="Shapiro H.J."/>
            <person name="Wuyts J."/>
            <person name="Blaudez D."/>
            <person name="Buee M."/>
            <person name="Brokstein P."/>
            <person name="Canbaeck B."/>
            <person name="Cohen D."/>
            <person name="Courty P.E."/>
            <person name="Coutinho P.M."/>
            <person name="Delaruelle C."/>
            <person name="Detter J.C."/>
            <person name="Deveau A."/>
            <person name="DiFazio S."/>
            <person name="Duplessis S."/>
            <person name="Fraissinet-Tachet L."/>
            <person name="Lucic E."/>
            <person name="Frey-Klett P."/>
            <person name="Fourrey C."/>
            <person name="Feussner I."/>
            <person name="Gay G."/>
            <person name="Grimwood J."/>
            <person name="Hoegger P.J."/>
            <person name="Jain P."/>
            <person name="Kilaru S."/>
            <person name="Labbe J."/>
            <person name="Lin Y.C."/>
            <person name="Legue V."/>
            <person name="Le Tacon F."/>
            <person name="Marmeisse R."/>
            <person name="Melayah D."/>
            <person name="Montanini B."/>
            <person name="Muratet M."/>
            <person name="Nehls U."/>
            <person name="Niculita-Hirzel H."/>
            <person name="Oudot-Le Secq M.P."/>
            <person name="Peter M."/>
            <person name="Quesneville H."/>
            <person name="Rajashekar B."/>
            <person name="Reich M."/>
            <person name="Rouhier N."/>
            <person name="Schmutz J."/>
            <person name="Yin T."/>
            <person name="Chalot M."/>
            <person name="Henrissat B."/>
            <person name="Kuees U."/>
            <person name="Lucas S."/>
            <person name="Van de Peer Y."/>
            <person name="Podila G.K."/>
            <person name="Polle A."/>
            <person name="Pukkila P.J."/>
            <person name="Richardson P.M."/>
            <person name="Rouze P."/>
            <person name="Sanders I.R."/>
            <person name="Stajich J.E."/>
            <person name="Tunlid A."/>
            <person name="Tuskan G."/>
            <person name="Grigoriev I.V."/>
        </authorList>
    </citation>
    <scope>NUCLEOTIDE SEQUENCE [LARGE SCALE GENOMIC DNA]</scope>
    <source>
        <strain evidence="4">S238N-H82 / ATCC MYA-4686</strain>
    </source>
</reference>
<keyword evidence="1" id="KW-1015">Disulfide bond</keyword>
<feature type="domain" description="CHCH" evidence="2">
    <location>
        <begin position="42"/>
        <end position="77"/>
    </location>
</feature>
<protein>
    <submittedName>
        <fullName evidence="3">Predicted protein</fullName>
    </submittedName>
</protein>
<evidence type="ECO:0000313" key="4">
    <source>
        <dbReference type="Proteomes" id="UP000001194"/>
    </source>
</evidence>
<dbReference type="InParanoid" id="B0D3F8"/>
<dbReference type="Pfam" id="PF06747">
    <property type="entry name" value="CHCH"/>
    <property type="match status" value="1"/>
</dbReference>
<dbReference type="OrthoDB" id="2210at2759"/>
<dbReference type="HOGENOM" id="CLU_162186_1_0_1"/>
<gene>
    <name evidence="3" type="ORF">LACBIDRAFT_315900</name>
</gene>
<dbReference type="EMBL" id="DS547096">
    <property type="protein sequence ID" value="EDR10912.1"/>
    <property type="molecule type" value="Genomic_DNA"/>
</dbReference>
<name>B0D3F8_LACBS</name>
<keyword evidence="4" id="KW-1185">Reference proteome</keyword>
<dbReference type="GeneID" id="6073810"/>
<dbReference type="GO" id="GO:0032543">
    <property type="term" value="P:mitochondrial translation"/>
    <property type="evidence" value="ECO:0007669"/>
    <property type="project" value="InterPro"/>
</dbReference>
<dbReference type="InterPro" id="IPR010625">
    <property type="entry name" value="CHCH"/>
</dbReference>
<dbReference type="STRING" id="486041.B0D3F8"/>
<dbReference type="GO" id="GO:0003735">
    <property type="term" value="F:structural constituent of ribosome"/>
    <property type="evidence" value="ECO:0007669"/>
    <property type="project" value="InterPro"/>
</dbReference>
<organism evidence="4">
    <name type="scientific">Laccaria bicolor (strain S238N-H82 / ATCC MYA-4686)</name>
    <name type="common">Bicoloured deceiver</name>
    <name type="synonym">Laccaria laccata var. bicolor</name>
    <dbReference type="NCBI Taxonomy" id="486041"/>
    <lineage>
        <taxon>Eukaryota</taxon>
        <taxon>Fungi</taxon>
        <taxon>Dikarya</taxon>
        <taxon>Basidiomycota</taxon>
        <taxon>Agaricomycotina</taxon>
        <taxon>Agaricomycetes</taxon>
        <taxon>Agaricomycetidae</taxon>
        <taxon>Agaricales</taxon>
        <taxon>Agaricineae</taxon>
        <taxon>Hydnangiaceae</taxon>
        <taxon>Laccaria</taxon>
    </lineage>
</organism>
<dbReference type="PANTHER" id="PTHR28066:SF1">
    <property type="entry name" value="SMALL RIBOSOMAL SUBUNIT PROTEIN MS37"/>
    <property type="match status" value="1"/>
</dbReference>
<dbReference type="KEGG" id="lbc:LACBIDRAFT_315900"/>
<evidence type="ECO:0000256" key="1">
    <source>
        <dbReference type="ARBA" id="ARBA00023157"/>
    </source>
</evidence>
<dbReference type="RefSeq" id="XP_001878213.1">
    <property type="nucleotide sequence ID" value="XM_001878178.1"/>
</dbReference>
<dbReference type="AlphaFoldDB" id="B0D3F8"/>
<dbReference type="InterPro" id="IPR017264">
    <property type="entry name" value="Ribosomal_mS37_fun"/>
</dbReference>
<proteinExistence type="predicted"/>
<sequence>MAIHIKKLKVRQRKGQPNHSITSTHFDPASSCTCLAAATVMCAPQLSAMLGCWAATNDIHSIGKCQEDAEKLFQCMRTTPMPKKIHKPTINYHLARLGKTIQ</sequence>
<evidence type="ECO:0000313" key="3">
    <source>
        <dbReference type="EMBL" id="EDR10912.1"/>
    </source>
</evidence>
<dbReference type="Proteomes" id="UP000001194">
    <property type="component" value="Unassembled WGS sequence"/>
</dbReference>
<evidence type="ECO:0000259" key="2">
    <source>
        <dbReference type="Pfam" id="PF06747"/>
    </source>
</evidence>
<dbReference type="GO" id="GO:0005763">
    <property type="term" value="C:mitochondrial small ribosomal subunit"/>
    <property type="evidence" value="ECO:0007669"/>
    <property type="project" value="TreeGrafter"/>
</dbReference>
<accession>B0D3F8</accession>